<accession>A0A383B9K2</accession>
<sequence>MSMKKIFPKEETAVVERLQRIKDEIKHYPTPIAGCDEQFNFLLCERDRLTLELTEIRRPREK</sequence>
<protein>
    <submittedName>
        <fullName evidence="1">Uncharacterized protein</fullName>
    </submittedName>
</protein>
<organism evidence="1">
    <name type="scientific">marine metagenome</name>
    <dbReference type="NCBI Taxonomy" id="408172"/>
    <lineage>
        <taxon>unclassified sequences</taxon>
        <taxon>metagenomes</taxon>
        <taxon>ecological metagenomes</taxon>
    </lineage>
</organism>
<reference evidence="1" key="1">
    <citation type="submission" date="2018-05" db="EMBL/GenBank/DDBJ databases">
        <authorList>
            <person name="Lanie J.A."/>
            <person name="Ng W.-L."/>
            <person name="Kazmierczak K.M."/>
            <person name="Andrzejewski T.M."/>
            <person name="Davidsen T.M."/>
            <person name="Wayne K.J."/>
            <person name="Tettelin H."/>
            <person name="Glass J.I."/>
            <person name="Rusch D."/>
            <person name="Podicherti R."/>
            <person name="Tsui H.-C.T."/>
            <person name="Winkler M.E."/>
        </authorList>
    </citation>
    <scope>NUCLEOTIDE SEQUENCE</scope>
</reference>
<name>A0A383B9K2_9ZZZZ</name>
<dbReference type="EMBL" id="UINC01198757">
    <property type="protein sequence ID" value="SVE16856.1"/>
    <property type="molecule type" value="Genomic_DNA"/>
</dbReference>
<dbReference type="AlphaFoldDB" id="A0A383B9K2"/>
<proteinExistence type="predicted"/>
<gene>
    <name evidence="1" type="ORF">METZ01_LOCUS469710</name>
</gene>
<evidence type="ECO:0000313" key="1">
    <source>
        <dbReference type="EMBL" id="SVE16856.1"/>
    </source>
</evidence>